<dbReference type="AlphaFoldDB" id="A0A7X0SCW2"/>
<sequence>MILTIEDKYQKELIVRGILSKLPDWFGLTESIEEYVKCSKEMPLWADIEDKQVRGFITLKETSPFTVELYVMGVLKEFHRNKIGNDLFKTCYEYSKDQGYLYMQVKTVKEGCYEEYDRTIAFYKNLGFKELECFPILWDEWNPCQIYIISLK</sequence>
<dbReference type="Pfam" id="PF13508">
    <property type="entry name" value="Acetyltransf_7"/>
    <property type="match status" value="1"/>
</dbReference>
<organism evidence="2 3">
    <name type="scientific">Clostridium gasigenes</name>
    <dbReference type="NCBI Taxonomy" id="94869"/>
    <lineage>
        <taxon>Bacteria</taxon>
        <taxon>Bacillati</taxon>
        <taxon>Bacillota</taxon>
        <taxon>Clostridia</taxon>
        <taxon>Eubacteriales</taxon>
        <taxon>Clostridiaceae</taxon>
        <taxon>Clostridium</taxon>
    </lineage>
</organism>
<dbReference type="InterPro" id="IPR016181">
    <property type="entry name" value="Acyl_CoA_acyltransferase"/>
</dbReference>
<protein>
    <submittedName>
        <fullName evidence="2">GNAT family N-acetyltransferase</fullName>
    </submittedName>
</protein>
<dbReference type="PROSITE" id="PS51186">
    <property type="entry name" value="GNAT"/>
    <property type="match status" value="1"/>
</dbReference>
<reference evidence="2 3" key="1">
    <citation type="submission" date="2020-08" db="EMBL/GenBank/DDBJ databases">
        <title>Clostridia isolated from Swiss meat.</title>
        <authorList>
            <person name="Wambui J."/>
            <person name="Stevens M.J.A."/>
            <person name="Stephan R."/>
        </authorList>
    </citation>
    <scope>NUCLEOTIDE SEQUENCE [LARGE SCALE GENOMIC DNA]</scope>
    <source>
        <strain evidence="2 3">CM001</strain>
    </source>
</reference>
<dbReference type="SUPFAM" id="SSF55729">
    <property type="entry name" value="Acyl-CoA N-acyltransferases (Nat)"/>
    <property type="match status" value="1"/>
</dbReference>
<comment type="caution">
    <text evidence="2">The sequence shown here is derived from an EMBL/GenBank/DDBJ whole genome shotgun (WGS) entry which is preliminary data.</text>
</comment>
<name>A0A7X0SCW2_9CLOT</name>
<dbReference type="InterPro" id="IPR000182">
    <property type="entry name" value="GNAT_dom"/>
</dbReference>
<dbReference type="GO" id="GO:0016747">
    <property type="term" value="F:acyltransferase activity, transferring groups other than amino-acyl groups"/>
    <property type="evidence" value="ECO:0007669"/>
    <property type="project" value="InterPro"/>
</dbReference>
<dbReference type="EMBL" id="JACKWY010000002">
    <property type="protein sequence ID" value="MBB6713917.1"/>
    <property type="molecule type" value="Genomic_DNA"/>
</dbReference>
<gene>
    <name evidence="2" type="ORF">H7E68_04085</name>
</gene>
<evidence type="ECO:0000313" key="2">
    <source>
        <dbReference type="EMBL" id="MBB6713917.1"/>
    </source>
</evidence>
<keyword evidence="2" id="KW-0808">Transferase</keyword>
<accession>A0A7X0SCW2</accession>
<feature type="domain" description="N-acetyltransferase" evidence="1">
    <location>
        <begin position="3"/>
        <end position="152"/>
    </location>
</feature>
<evidence type="ECO:0000259" key="1">
    <source>
        <dbReference type="PROSITE" id="PS51186"/>
    </source>
</evidence>
<dbReference type="Proteomes" id="UP000585258">
    <property type="component" value="Unassembled WGS sequence"/>
</dbReference>
<dbReference type="Gene3D" id="3.40.630.30">
    <property type="match status" value="1"/>
</dbReference>
<dbReference type="RefSeq" id="WP_185163634.1">
    <property type="nucleotide sequence ID" value="NZ_JACKWY010000002.1"/>
</dbReference>
<proteinExistence type="predicted"/>
<evidence type="ECO:0000313" key="3">
    <source>
        <dbReference type="Proteomes" id="UP000585258"/>
    </source>
</evidence>